<organism evidence="10 11">
    <name type="scientific">Cymbomonas tetramitiformis</name>
    <dbReference type="NCBI Taxonomy" id="36881"/>
    <lineage>
        <taxon>Eukaryota</taxon>
        <taxon>Viridiplantae</taxon>
        <taxon>Chlorophyta</taxon>
        <taxon>Pyramimonadophyceae</taxon>
        <taxon>Pyramimonadales</taxon>
        <taxon>Pyramimonadaceae</taxon>
        <taxon>Cymbomonas</taxon>
    </lineage>
</organism>
<evidence type="ECO:0000256" key="4">
    <source>
        <dbReference type="ARBA" id="ARBA00022525"/>
    </source>
</evidence>
<feature type="chain" id="PRO_5041978897" evidence="9">
    <location>
        <begin position="22"/>
        <end position="295"/>
    </location>
</feature>
<comment type="subcellular location">
    <subcellularLocation>
        <location evidence="1">Cell envelope</location>
    </subcellularLocation>
    <subcellularLocation>
        <location evidence="2">Cell outer membrane</location>
    </subcellularLocation>
    <subcellularLocation>
        <location evidence="3">Secreted</location>
    </subcellularLocation>
</comment>
<keyword evidence="5 9" id="KW-0732">Signal</keyword>
<feature type="signal peptide" evidence="9">
    <location>
        <begin position="1"/>
        <end position="21"/>
    </location>
</feature>
<dbReference type="NCBIfam" id="TIGR01376">
    <property type="entry name" value="POMP_repeat"/>
    <property type="match status" value="1"/>
</dbReference>
<proteinExistence type="predicted"/>
<keyword evidence="6" id="KW-0472">Membrane</keyword>
<sequence>MKGFTLASVLSWPSLMALAGATTLDTPQGYAVLHQRIKIVSKQVSAADGSNRPAPRRALDDSDALPGSDSDYGLEATLSQRQDYPETLPEQYYAKWDYFSALPGYDVYSEEDIRWVQEQEHSAVLARLQADILDLSNKFFISDKTLVVVGECDPVTSTSQTEHCTIDGGGKTKLFTIDIQSQLVLYMLHLVRGYSSSSGGALDIWSQGQFKYEGSAFLLDVAFKQNTANVAGGAIYVAGNATLISCTFAGNTASYKASGDIYVDTSGAAQARLALCTARPSRRTPPKTHIQAPAT</sequence>
<evidence type="ECO:0000256" key="6">
    <source>
        <dbReference type="ARBA" id="ARBA00023136"/>
    </source>
</evidence>
<evidence type="ECO:0000256" key="1">
    <source>
        <dbReference type="ARBA" id="ARBA00004196"/>
    </source>
</evidence>
<gene>
    <name evidence="10" type="ORF">CYMTET_23865</name>
</gene>
<evidence type="ECO:0000256" key="3">
    <source>
        <dbReference type="ARBA" id="ARBA00004613"/>
    </source>
</evidence>
<dbReference type="InterPro" id="IPR003368">
    <property type="entry name" value="POMP_repeat"/>
</dbReference>
<dbReference type="Pfam" id="PF02415">
    <property type="entry name" value="Chlam_PMP"/>
    <property type="match status" value="1"/>
</dbReference>
<reference evidence="10 11" key="1">
    <citation type="journal article" date="2015" name="Genome Biol. Evol.">
        <title>Comparative Genomics of a Bacterivorous Green Alga Reveals Evolutionary Causalities and Consequences of Phago-Mixotrophic Mode of Nutrition.</title>
        <authorList>
            <person name="Burns J.A."/>
            <person name="Paasch A."/>
            <person name="Narechania A."/>
            <person name="Kim E."/>
        </authorList>
    </citation>
    <scope>NUCLEOTIDE SEQUENCE [LARGE SCALE GENOMIC DNA]</scope>
    <source>
        <strain evidence="10 11">PLY_AMNH</strain>
    </source>
</reference>
<keyword evidence="4" id="KW-0964">Secreted</keyword>
<keyword evidence="7" id="KW-0998">Cell outer membrane</keyword>
<dbReference type="GO" id="GO:0005576">
    <property type="term" value="C:extracellular region"/>
    <property type="evidence" value="ECO:0007669"/>
    <property type="project" value="UniProtKB-SubCell"/>
</dbReference>
<keyword evidence="11" id="KW-1185">Reference proteome</keyword>
<accession>A0AAE0L0H4</accession>
<evidence type="ECO:0000313" key="10">
    <source>
        <dbReference type="EMBL" id="KAK3267588.1"/>
    </source>
</evidence>
<dbReference type="EMBL" id="LGRX02012323">
    <property type="protein sequence ID" value="KAK3267588.1"/>
    <property type="molecule type" value="Genomic_DNA"/>
</dbReference>
<evidence type="ECO:0000256" key="2">
    <source>
        <dbReference type="ARBA" id="ARBA00004442"/>
    </source>
</evidence>
<dbReference type="AlphaFoldDB" id="A0AAE0L0H4"/>
<evidence type="ECO:0000256" key="8">
    <source>
        <dbReference type="SAM" id="MobiDB-lite"/>
    </source>
</evidence>
<evidence type="ECO:0000256" key="5">
    <source>
        <dbReference type="ARBA" id="ARBA00022729"/>
    </source>
</evidence>
<name>A0AAE0L0H4_9CHLO</name>
<evidence type="ECO:0000313" key="11">
    <source>
        <dbReference type="Proteomes" id="UP001190700"/>
    </source>
</evidence>
<dbReference type="Proteomes" id="UP001190700">
    <property type="component" value="Unassembled WGS sequence"/>
</dbReference>
<evidence type="ECO:0000256" key="7">
    <source>
        <dbReference type="ARBA" id="ARBA00023237"/>
    </source>
</evidence>
<evidence type="ECO:0000256" key="9">
    <source>
        <dbReference type="SAM" id="SignalP"/>
    </source>
</evidence>
<feature type="non-terminal residue" evidence="10">
    <location>
        <position position="295"/>
    </location>
</feature>
<protein>
    <submittedName>
        <fullName evidence="10">Uncharacterized protein</fullName>
    </submittedName>
</protein>
<comment type="caution">
    <text evidence="10">The sequence shown here is derived from an EMBL/GenBank/DDBJ whole genome shotgun (WGS) entry which is preliminary data.</text>
</comment>
<feature type="region of interest" description="Disordered" evidence="8">
    <location>
        <begin position="44"/>
        <end position="71"/>
    </location>
</feature>